<accession>A0ABW7I7J6</accession>
<dbReference type="Proteomes" id="UP001607157">
    <property type="component" value="Unassembled WGS sequence"/>
</dbReference>
<dbReference type="Gene3D" id="3.40.190.10">
    <property type="entry name" value="Periplasmic binding protein-like II"/>
    <property type="match status" value="2"/>
</dbReference>
<proteinExistence type="inferred from homology"/>
<evidence type="ECO:0000256" key="1">
    <source>
        <dbReference type="ARBA" id="ARBA00008520"/>
    </source>
</evidence>
<protein>
    <submittedName>
        <fullName evidence="4">Extracellular solute-binding protein</fullName>
    </submittedName>
</protein>
<evidence type="ECO:0000256" key="2">
    <source>
        <dbReference type="ARBA" id="ARBA00022729"/>
    </source>
</evidence>
<dbReference type="PIRSF" id="PIRSF002825">
    <property type="entry name" value="CfbpA"/>
    <property type="match status" value="1"/>
</dbReference>
<dbReference type="EMBL" id="JBIHMM010000002">
    <property type="protein sequence ID" value="MFH0254167.1"/>
    <property type="molecule type" value="Genomic_DNA"/>
</dbReference>
<sequence length="335" mass="36676">MLRSFTLATSLVALAGTAMAAEVNVYSSRHYDSDDALYNKFTEETGITVNRIEGKADELIARLEAEGDNSPADVFITVDAGRMARAEETEILQPYNSEVINEAIPANLRHPDDLWFGVSQRARIIFYAKDRVENPPQTYEALADPQYEGQICIRSSTNIYNQSLLASIIEADGAEAAKEWAAGVAENMAREPQGGDTDQLLGIVSGECDIAVSNHYYYLRAFSEEVEGLTSNTDNIGWVWPNQDGRGTHVNLTAAAMAKSAPNPEEAKALLEFLTSDFAQTHFASQNNEYPAVEGVTNESTDRLGEFKADTTTPTAVFASKAKEAQAIFNEVNWP</sequence>
<gene>
    <name evidence="4" type="ORF">ACGRVM_09695</name>
</gene>
<evidence type="ECO:0000256" key="3">
    <source>
        <dbReference type="SAM" id="SignalP"/>
    </source>
</evidence>
<evidence type="ECO:0000313" key="4">
    <source>
        <dbReference type="EMBL" id="MFH0254167.1"/>
    </source>
</evidence>
<dbReference type="SUPFAM" id="SSF53850">
    <property type="entry name" value="Periplasmic binding protein-like II"/>
    <property type="match status" value="1"/>
</dbReference>
<dbReference type="PANTHER" id="PTHR30006">
    <property type="entry name" value="THIAMINE-BINDING PERIPLASMIC PROTEIN-RELATED"/>
    <property type="match status" value="1"/>
</dbReference>
<keyword evidence="2 3" id="KW-0732">Signal</keyword>
<comment type="similarity">
    <text evidence="1">Belongs to the bacterial solute-binding protein 1 family.</text>
</comment>
<evidence type="ECO:0000313" key="5">
    <source>
        <dbReference type="Proteomes" id="UP001607157"/>
    </source>
</evidence>
<dbReference type="RefSeq" id="WP_377170427.1">
    <property type="nucleotide sequence ID" value="NZ_JBHTJC010000002.1"/>
</dbReference>
<dbReference type="Pfam" id="PF13343">
    <property type="entry name" value="SBP_bac_6"/>
    <property type="match status" value="1"/>
</dbReference>
<name>A0ABW7I7J6_9RHOB</name>
<reference evidence="4 5" key="1">
    <citation type="submission" date="2024-10" db="EMBL/GenBank/DDBJ databases">
        <authorList>
            <person name="Yang X.-N."/>
        </authorList>
    </citation>
    <scope>NUCLEOTIDE SEQUENCE [LARGE SCALE GENOMIC DNA]</scope>
    <source>
        <strain evidence="4 5">CAU 1059</strain>
    </source>
</reference>
<dbReference type="InterPro" id="IPR026045">
    <property type="entry name" value="Ferric-bd"/>
</dbReference>
<organism evidence="4 5">
    <name type="scientific">Roseovarius aquimarinus</name>
    <dbReference type="NCBI Taxonomy" id="1229156"/>
    <lineage>
        <taxon>Bacteria</taxon>
        <taxon>Pseudomonadati</taxon>
        <taxon>Pseudomonadota</taxon>
        <taxon>Alphaproteobacteria</taxon>
        <taxon>Rhodobacterales</taxon>
        <taxon>Roseobacteraceae</taxon>
        <taxon>Roseovarius</taxon>
    </lineage>
</organism>
<dbReference type="PANTHER" id="PTHR30006:SF15">
    <property type="entry name" value="IRON-UTILIZATION PERIPLASMIC PROTEIN"/>
    <property type="match status" value="1"/>
</dbReference>
<keyword evidence="5" id="KW-1185">Reference proteome</keyword>
<feature type="chain" id="PRO_5047463886" evidence="3">
    <location>
        <begin position="21"/>
        <end position="335"/>
    </location>
</feature>
<comment type="caution">
    <text evidence="4">The sequence shown here is derived from an EMBL/GenBank/DDBJ whole genome shotgun (WGS) entry which is preliminary data.</text>
</comment>
<feature type="signal peptide" evidence="3">
    <location>
        <begin position="1"/>
        <end position="20"/>
    </location>
</feature>